<accession>A0A8J6KN33</accession>
<keyword evidence="4" id="KW-0131">Cell cycle</keyword>
<dbReference type="Proteomes" id="UP000710432">
    <property type="component" value="Unassembled WGS sequence"/>
</dbReference>
<evidence type="ECO:0000256" key="2">
    <source>
        <dbReference type="ARBA" id="ARBA00022618"/>
    </source>
</evidence>
<feature type="compositionally biased region" description="Polar residues" evidence="6">
    <location>
        <begin position="647"/>
        <end position="659"/>
    </location>
</feature>
<dbReference type="FunFam" id="1.10.472.10:FF:000001">
    <property type="entry name" value="G2/mitotic-specific cyclin"/>
    <property type="match status" value="1"/>
</dbReference>
<evidence type="ECO:0000259" key="7">
    <source>
        <dbReference type="SMART" id="SM00385"/>
    </source>
</evidence>
<dbReference type="InterPro" id="IPR004367">
    <property type="entry name" value="Cyclin_C-dom"/>
</dbReference>
<evidence type="ECO:0000256" key="1">
    <source>
        <dbReference type="ARBA" id="ARBA00006955"/>
    </source>
</evidence>
<evidence type="ECO:0000256" key="5">
    <source>
        <dbReference type="RuleBase" id="RU000383"/>
    </source>
</evidence>
<evidence type="ECO:0000313" key="9">
    <source>
        <dbReference type="EMBL" id="KAH0503678.1"/>
    </source>
</evidence>
<dbReference type="Gene3D" id="1.10.472.10">
    <property type="entry name" value="Cyclin-like"/>
    <property type="match status" value="2"/>
</dbReference>
<dbReference type="InterPro" id="IPR006671">
    <property type="entry name" value="Cyclin_N"/>
</dbReference>
<evidence type="ECO:0000256" key="6">
    <source>
        <dbReference type="SAM" id="MobiDB-lite"/>
    </source>
</evidence>
<evidence type="ECO:0000256" key="3">
    <source>
        <dbReference type="ARBA" id="ARBA00023127"/>
    </source>
</evidence>
<feature type="region of interest" description="Disordered" evidence="6">
    <location>
        <begin position="297"/>
        <end position="371"/>
    </location>
</feature>
<comment type="similarity">
    <text evidence="1">Belongs to the cyclin family. Cyclin AB subfamily.</text>
</comment>
<reference evidence="9" key="1">
    <citation type="submission" date="2020-03" db="EMBL/GenBank/DDBJ databases">
        <title>Studies in the Genomics of Life Span.</title>
        <authorList>
            <person name="Glass D."/>
        </authorList>
    </citation>
    <scope>NUCLEOTIDE SEQUENCE</scope>
    <source>
        <strain evidence="9">LTLLF</strain>
        <tissue evidence="9">Muscle</tissue>
    </source>
</reference>
<feature type="region of interest" description="Disordered" evidence="6">
    <location>
        <begin position="601"/>
        <end position="659"/>
    </location>
</feature>
<dbReference type="SMART" id="SM01332">
    <property type="entry name" value="Cyclin_C"/>
    <property type="match status" value="1"/>
</dbReference>
<dbReference type="InterPro" id="IPR039361">
    <property type="entry name" value="Cyclin"/>
</dbReference>
<protein>
    <submittedName>
        <fullName evidence="9">G2/mitotic-specific cyclin-B3</fullName>
    </submittedName>
</protein>
<feature type="region of interest" description="Disordered" evidence="6">
    <location>
        <begin position="29"/>
        <end position="97"/>
    </location>
</feature>
<feature type="domain" description="Cyclin-like" evidence="7">
    <location>
        <begin position="1119"/>
        <end position="1203"/>
    </location>
</feature>
<feature type="compositionally biased region" description="Basic and acidic residues" evidence="6">
    <location>
        <begin position="300"/>
        <end position="311"/>
    </location>
</feature>
<dbReference type="InterPro" id="IPR013763">
    <property type="entry name" value="Cyclin-like_dom"/>
</dbReference>
<dbReference type="GO" id="GO:0051301">
    <property type="term" value="P:cell division"/>
    <property type="evidence" value="ECO:0007669"/>
    <property type="project" value="UniProtKB-KW"/>
</dbReference>
<evidence type="ECO:0000259" key="8">
    <source>
        <dbReference type="SMART" id="SM01332"/>
    </source>
</evidence>
<proteinExistence type="inferred from homology"/>
<dbReference type="Pfam" id="PF00134">
    <property type="entry name" value="Cyclin_N"/>
    <property type="match status" value="1"/>
</dbReference>
<feature type="compositionally biased region" description="Polar residues" evidence="6">
    <location>
        <begin position="609"/>
        <end position="626"/>
    </location>
</feature>
<dbReference type="PANTHER" id="PTHR10177">
    <property type="entry name" value="CYCLINS"/>
    <property type="match status" value="1"/>
</dbReference>
<keyword evidence="2" id="KW-0132">Cell division</keyword>
<feature type="domain" description="Cyclin-like" evidence="7">
    <location>
        <begin position="1216"/>
        <end position="1297"/>
    </location>
</feature>
<feature type="compositionally biased region" description="Polar residues" evidence="6">
    <location>
        <begin position="54"/>
        <end position="64"/>
    </location>
</feature>
<name>A0A8J6KN33_MICOH</name>
<dbReference type="SUPFAM" id="SSF47954">
    <property type="entry name" value="Cyclin-like"/>
    <property type="match status" value="2"/>
</dbReference>
<keyword evidence="3 5" id="KW-0195">Cyclin</keyword>
<sequence>MAARLCSDGRSYKHKDQFEDSVYVNTEWSGEDEHTTFSPSSPDTEKKRSAFEDLTNTSQSQTVQSKKEDDTEHRSHASKRTSKGTAKISLRKSSKVGPVTSLSNVEKQFILDIPTKSKTLTTKEPSVFQKTLVLNKEPATNETRLLKKTLQSRPCHQKTFLVEKPLILLEESEDYNEFDAEPMTTSKRKKKPEEADITEKMIDLKMPFIRKLTVTLSPLPLKNKDIIQEEKYTVQGKSLVRKKSLGLKVPANREKSVIGKPFFKKKNTTTKMKSLLQEPSLLQEKWNAQGEASILKKPRVLRENTNKKDDALAEPVTSKGKYSTKEATHTKKLSSFKNNRDTQGKGTREHEPLSYKNSNTKKDSHFQGPSVLPGKCTAHVKVSAVEQSLAVPKPTTEEEVQHIHVAPALKKCRSMEEAPYLKKPSPLKKKQRLSKRRCLFNSPVVQEPVTSEPLSFKKSTTKKEPPFQGPSALQKRHSSPEVLSKSKKLYGRQMRLIKEKSHVQLASAFKEQRIVEEPASTPKPLTSEMQQTFTQGTVSHFLNPRVLLTDISRAGSLRKEPPPFKKGNTALPEKKCTTHIIPLWPAQSEWLEKNDETRNFLSKKPGSLRNETITRFQQNPSSSNKKYSIPQKLSPAMPSVSEEKTTSQEGAYSNESVTLNDDKELFSPELFSPYSSADEDTLKSQKSLDFQEKTDRKNGTHTNLPASQDSVSDEELFLRKLFCKDKYPSSVESSQEKAAALEQEFVLRKVLDESSSGDNNESLSHQPPCFQNYSNTKEEALEEPLNIPEKMAVCMESSITQGNSVKEAAIKMHTTDTETQSKKFLTLQETTSIEEETLKELIASQEKPRAELVVVKNPSVEKIALISQEKQLSNAEDLLNEVLEAVEKPTAKESTLEEPLVLQENPSTKTGASLKEALALKENPSTEKASCKESLTFDHKADIEKDDVTRKTLTVEESTVTLALNEGLTAADQLSFSGLPPLEDTTVIDSEDFSKSFLIFPPETNPNVSSNALASKPDNSSAAMPCVENFGPLMSSSPYDSDSEDSQSTQGIRLPEIITLDDSDSLERIEREDRNPACNSVYIKEIFSYLKKREDKFIVGKYMERQLELTSTMRAIVVDWLVEVQSSFQMSNETLHLAVKLMDCYLMKAQCKKDNLQFLGSTVYMIAVKFEESYLPSLKEFLCTCEDPYEPRDMTSLEMKILKTLNFDINIPTAYHFLRRYTTCVHASMKTLTLSRFICEITLPEYEFIKEKPSKLAAACLALALYMRNLDNCIPLLERSTHYKIRELYTLVLKLNSLVAFQPNCCLKNVYAKYSEENFFEVAKIPPLDMNYLEEILQCAL</sequence>
<dbReference type="EMBL" id="JAATJU010025442">
    <property type="protein sequence ID" value="KAH0503678.1"/>
    <property type="molecule type" value="Genomic_DNA"/>
</dbReference>
<dbReference type="Pfam" id="PF02984">
    <property type="entry name" value="Cyclin_C"/>
    <property type="match status" value="1"/>
</dbReference>
<feature type="compositionally biased region" description="Basic and acidic residues" evidence="6">
    <location>
        <begin position="338"/>
        <end position="353"/>
    </location>
</feature>
<feature type="compositionally biased region" description="Basic and acidic residues" evidence="6">
    <location>
        <begin position="65"/>
        <end position="75"/>
    </location>
</feature>
<feature type="region of interest" description="Disordered" evidence="6">
    <location>
        <begin position="450"/>
        <end position="484"/>
    </location>
</feature>
<feature type="domain" description="Cyclin C-terminal" evidence="8">
    <location>
        <begin position="1212"/>
        <end position="1328"/>
    </location>
</feature>
<dbReference type="SMART" id="SM00385">
    <property type="entry name" value="CYCLIN"/>
    <property type="match status" value="2"/>
</dbReference>
<evidence type="ECO:0000256" key="4">
    <source>
        <dbReference type="ARBA" id="ARBA00023306"/>
    </source>
</evidence>
<comment type="caution">
    <text evidence="9">The sequence shown here is derived from an EMBL/GenBank/DDBJ whole genome shotgun (WGS) entry which is preliminary data.</text>
</comment>
<evidence type="ECO:0000313" key="10">
    <source>
        <dbReference type="Proteomes" id="UP000710432"/>
    </source>
</evidence>
<gene>
    <name evidence="9" type="ORF">LTLLF_186345</name>
</gene>
<dbReference type="InterPro" id="IPR036915">
    <property type="entry name" value="Cyclin-like_sf"/>
</dbReference>
<organism evidence="9 10">
    <name type="scientific">Microtus ochrogaster</name>
    <name type="common">Prairie vole</name>
    <dbReference type="NCBI Taxonomy" id="79684"/>
    <lineage>
        <taxon>Eukaryota</taxon>
        <taxon>Metazoa</taxon>
        <taxon>Chordata</taxon>
        <taxon>Craniata</taxon>
        <taxon>Vertebrata</taxon>
        <taxon>Euteleostomi</taxon>
        <taxon>Mammalia</taxon>
        <taxon>Eutheria</taxon>
        <taxon>Euarchontoglires</taxon>
        <taxon>Glires</taxon>
        <taxon>Rodentia</taxon>
        <taxon>Myomorpha</taxon>
        <taxon>Muroidea</taxon>
        <taxon>Cricetidae</taxon>
        <taxon>Arvicolinae</taxon>
        <taxon>Microtus</taxon>
    </lineage>
</organism>